<dbReference type="PANTHER" id="PTHR24246:SF27">
    <property type="entry name" value="ADENOSINE RECEPTOR, ISOFORM A"/>
    <property type="match status" value="1"/>
</dbReference>
<reference evidence="12 13" key="1">
    <citation type="journal article" date="2007" name="Science">
        <title>Sea anemone genome reveals ancestral eumetazoan gene repertoire and genomic organization.</title>
        <authorList>
            <person name="Putnam N.H."/>
            <person name="Srivastava M."/>
            <person name="Hellsten U."/>
            <person name="Dirks B."/>
            <person name="Chapman J."/>
            <person name="Salamov A."/>
            <person name="Terry A."/>
            <person name="Shapiro H."/>
            <person name="Lindquist E."/>
            <person name="Kapitonov V.V."/>
            <person name="Jurka J."/>
            <person name="Genikhovich G."/>
            <person name="Grigoriev I.V."/>
            <person name="Lucas S.M."/>
            <person name="Steele R.E."/>
            <person name="Finnerty J.R."/>
            <person name="Technau U."/>
            <person name="Martindale M.Q."/>
            <person name="Rokhsar D.S."/>
        </authorList>
    </citation>
    <scope>NUCLEOTIDE SEQUENCE [LARGE SCALE GENOMIC DNA]</scope>
    <source>
        <strain evidence="13">CH2 X CH6</strain>
    </source>
</reference>
<feature type="domain" description="G-protein coupled receptors family 1 profile" evidence="11">
    <location>
        <begin position="1"/>
        <end position="249"/>
    </location>
</feature>
<gene>
    <name evidence="12" type="ORF">NEMVEDRAFT_v1g244405</name>
</gene>
<dbReference type="PhylomeDB" id="A7SD08"/>
<accession>A7SD08</accession>
<evidence type="ECO:0000256" key="5">
    <source>
        <dbReference type="ARBA" id="ARBA00023040"/>
    </source>
</evidence>
<keyword evidence="4 10" id="KW-1133">Transmembrane helix</keyword>
<dbReference type="Gene3D" id="1.20.1070.10">
    <property type="entry name" value="Rhodopsin 7-helix transmembrane proteins"/>
    <property type="match status" value="2"/>
</dbReference>
<proteinExistence type="predicted"/>
<evidence type="ECO:0000256" key="6">
    <source>
        <dbReference type="ARBA" id="ARBA00023136"/>
    </source>
</evidence>
<keyword evidence="3 10" id="KW-0812">Transmembrane</keyword>
<dbReference type="GO" id="GO:0007186">
    <property type="term" value="P:G protein-coupled receptor signaling pathway"/>
    <property type="evidence" value="ECO:0000318"/>
    <property type="project" value="GO_Central"/>
</dbReference>
<evidence type="ECO:0000256" key="2">
    <source>
        <dbReference type="ARBA" id="ARBA00022475"/>
    </source>
</evidence>
<dbReference type="OMA" id="XYINSAL"/>
<keyword evidence="2" id="KW-1003">Cell membrane</keyword>
<evidence type="ECO:0000256" key="1">
    <source>
        <dbReference type="ARBA" id="ARBA00004651"/>
    </source>
</evidence>
<comment type="subcellular location">
    <subcellularLocation>
        <location evidence="1">Cell membrane</location>
        <topology evidence="1">Multi-pass membrane protein</topology>
    </subcellularLocation>
</comment>
<dbReference type="GO" id="GO:0001609">
    <property type="term" value="F:G protein-coupled adenosine receptor activity"/>
    <property type="evidence" value="ECO:0000318"/>
    <property type="project" value="GO_Central"/>
</dbReference>
<dbReference type="AlphaFoldDB" id="A7SD08"/>
<dbReference type="EMBL" id="DS469626">
    <property type="protein sequence ID" value="EDO38431.1"/>
    <property type="molecule type" value="Genomic_DNA"/>
</dbReference>
<dbReference type="Proteomes" id="UP000001593">
    <property type="component" value="Unassembled WGS sequence"/>
</dbReference>
<dbReference type="PROSITE" id="PS50262">
    <property type="entry name" value="G_PROTEIN_RECEP_F1_2"/>
    <property type="match status" value="1"/>
</dbReference>
<dbReference type="InterPro" id="IPR000276">
    <property type="entry name" value="GPCR_Rhodpsn"/>
</dbReference>
<dbReference type="SUPFAM" id="SSF81321">
    <property type="entry name" value="Family A G protein-coupled receptor-like"/>
    <property type="match status" value="1"/>
</dbReference>
<organism evidence="12 13">
    <name type="scientific">Nematostella vectensis</name>
    <name type="common">Starlet sea anemone</name>
    <dbReference type="NCBI Taxonomy" id="45351"/>
    <lineage>
        <taxon>Eukaryota</taxon>
        <taxon>Metazoa</taxon>
        <taxon>Cnidaria</taxon>
        <taxon>Anthozoa</taxon>
        <taxon>Hexacorallia</taxon>
        <taxon>Actiniaria</taxon>
        <taxon>Edwardsiidae</taxon>
        <taxon>Nematostella</taxon>
    </lineage>
</organism>
<feature type="transmembrane region" description="Helical" evidence="10">
    <location>
        <begin position="32"/>
        <end position="57"/>
    </location>
</feature>
<dbReference type="SMART" id="SM01381">
    <property type="entry name" value="7TM_GPCR_Srsx"/>
    <property type="match status" value="1"/>
</dbReference>
<dbReference type="InterPro" id="IPR017452">
    <property type="entry name" value="GPCR_Rhodpsn_7TM"/>
</dbReference>
<evidence type="ECO:0000313" key="12">
    <source>
        <dbReference type="EMBL" id="EDO38431.1"/>
    </source>
</evidence>
<feature type="transmembrane region" description="Helical" evidence="10">
    <location>
        <begin position="69"/>
        <end position="90"/>
    </location>
</feature>
<evidence type="ECO:0000256" key="4">
    <source>
        <dbReference type="ARBA" id="ARBA00022989"/>
    </source>
</evidence>
<dbReference type="PANTHER" id="PTHR24246">
    <property type="entry name" value="OLFACTORY RECEPTOR AND ADENOSINE RECEPTOR"/>
    <property type="match status" value="1"/>
</dbReference>
<keyword evidence="9" id="KW-0807">Transducer</keyword>
<dbReference type="InParanoid" id="A7SD08"/>
<protein>
    <recommendedName>
        <fullName evidence="11">G-protein coupled receptors family 1 profile domain-containing protein</fullName>
    </recommendedName>
</protein>
<dbReference type="GO" id="GO:0005886">
    <property type="term" value="C:plasma membrane"/>
    <property type="evidence" value="ECO:0000318"/>
    <property type="project" value="GO_Central"/>
</dbReference>
<dbReference type="HOGENOM" id="CLU_009579_11_5_1"/>
<name>A7SD08_NEMVE</name>
<evidence type="ECO:0000256" key="8">
    <source>
        <dbReference type="ARBA" id="ARBA00023180"/>
    </source>
</evidence>
<dbReference type="eggNOG" id="KOG3656">
    <property type="taxonomic scope" value="Eukaryota"/>
</dbReference>
<evidence type="ECO:0000256" key="9">
    <source>
        <dbReference type="ARBA" id="ARBA00023224"/>
    </source>
</evidence>
<keyword evidence="13" id="KW-1185">Reference proteome</keyword>
<feature type="transmembrane region" description="Helical" evidence="10">
    <location>
        <begin position="194"/>
        <end position="221"/>
    </location>
</feature>
<dbReference type="STRING" id="45351.A7SD08"/>
<keyword evidence="5" id="KW-0297">G-protein coupled receptor</keyword>
<sequence length="277" mass="31185">MALNITTAFPLVNLTTKPPNLVPPPGNDQASLVSACVFYTIVAFFSVFGNIMVIVAFFMNDKLRTVTNYFVVGLAAADILVGAVSIPMWMYILVNTGSRALLTVYNVFDIFAGISSILHLMAISVESISALVACIRPMAPNFRQMDLSLLIFVVFFTLPLVVIILSYAAIWKIAVTRMSNNPTKRSLKREIRTAITIAFVIGFFFIAWSPFFVINLTYVFCPTCPYSMKLFMFFKFLHYSNSAVNPVVYGVRIPEFRKTFKFIFRQMCGRCISFGRH</sequence>
<dbReference type="PRINTS" id="PR00237">
    <property type="entry name" value="GPCRRHODOPSN"/>
</dbReference>
<feature type="transmembrane region" description="Helical" evidence="10">
    <location>
        <begin position="110"/>
        <end position="135"/>
    </location>
</feature>
<evidence type="ECO:0000313" key="13">
    <source>
        <dbReference type="Proteomes" id="UP000001593"/>
    </source>
</evidence>
<keyword evidence="7" id="KW-0675">Receptor</keyword>
<evidence type="ECO:0000256" key="10">
    <source>
        <dbReference type="SAM" id="Phobius"/>
    </source>
</evidence>
<dbReference type="Pfam" id="PF00001">
    <property type="entry name" value="7tm_1"/>
    <property type="match status" value="2"/>
</dbReference>
<keyword evidence="8" id="KW-0325">Glycoprotein</keyword>
<evidence type="ECO:0000259" key="11">
    <source>
        <dbReference type="PROSITE" id="PS50262"/>
    </source>
</evidence>
<evidence type="ECO:0000256" key="3">
    <source>
        <dbReference type="ARBA" id="ARBA00022692"/>
    </source>
</evidence>
<evidence type="ECO:0000256" key="7">
    <source>
        <dbReference type="ARBA" id="ARBA00023170"/>
    </source>
</evidence>
<keyword evidence="6 10" id="KW-0472">Membrane</keyword>
<feature type="transmembrane region" description="Helical" evidence="10">
    <location>
        <begin position="147"/>
        <end position="174"/>
    </location>
</feature>